<dbReference type="PANTHER" id="PTHR40080:SF1">
    <property type="entry name" value="TRPR-LIKE PROTEIN YERC_YECD"/>
    <property type="match status" value="1"/>
</dbReference>
<comment type="caution">
    <text evidence="1">The sequence shown here is derived from an EMBL/GenBank/DDBJ whole genome shotgun (WGS) entry which is preliminary data.</text>
</comment>
<dbReference type="InterPro" id="IPR013368">
    <property type="entry name" value="YecD_YerC"/>
</dbReference>
<organism evidence="1 2">
    <name type="scientific">Eubacterium ramulus ATCC 29099</name>
    <dbReference type="NCBI Taxonomy" id="1256908"/>
    <lineage>
        <taxon>Bacteria</taxon>
        <taxon>Bacillati</taxon>
        <taxon>Bacillota</taxon>
        <taxon>Clostridia</taxon>
        <taxon>Eubacteriales</taxon>
        <taxon>Eubacteriaceae</taxon>
        <taxon>Eubacterium</taxon>
    </lineage>
</organism>
<dbReference type="PATRIC" id="fig|1256908.3.peg.2250"/>
<dbReference type="GO" id="GO:0043565">
    <property type="term" value="F:sequence-specific DNA binding"/>
    <property type="evidence" value="ECO:0007669"/>
    <property type="project" value="InterPro"/>
</dbReference>
<dbReference type="NCBIfam" id="TIGR02531">
    <property type="entry name" value="yecD_yerC"/>
    <property type="match status" value="1"/>
</dbReference>
<dbReference type="Gene3D" id="1.10.1270.10">
    <property type="entry name" value="TrpR-like"/>
    <property type="match status" value="1"/>
</dbReference>
<dbReference type="GO" id="GO:0003700">
    <property type="term" value="F:DNA-binding transcription factor activity"/>
    <property type="evidence" value="ECO:0007669"/>
    <property type="project" value="InterPro"/>
</dbReference>
<gene>
    <name evidence="1" type="ORF">HMPREF0373_02446</name>
</gene>
<proteinExistence type="predicted"/>
<protein>
    <submittedName>
        <fullName evidence="1">TrpR family protein YerC/YecD</fullName>
    </submittedName>
</protein>
<dbReference type="HOGENOM" id="CLU_147939_1_0_9"/>
<dbReference type="Proteomes" id="UP000016608">
    <property type="component" value="Unassembled WGS sequence"/>
</dbReference>
<accession>U2PGY1</accession>
<name>U2PGY1_EUBRA</name>
<reference evidence="1 2" key="1">
    <citation type="submission" date="2013-06" db="EMBL/GenBank/DDBJ databases">
        <authorList>
            <person name="Weinstock G."/>
            <person name="Sodergren E."/>
            <person name="Lobos E.A."/>
            <person name="Fulton L."/>
            <person name="Fulton R."/>
            <person name="Courtney L."/>
            <person name="Fronick C."/>
            <person name="O'Laughlin M."/>
            <person name="Godfrey J."/>
            <person name="Wilson R.M."/>
            <person name="Miner T."/>
            <person name="Farmer C."/>
            <person name="Delehaunty K."/>
            <person name="Cordes M."/>
            <person name="Minx P."/>
            <person name="Tomlinson C."/>
            <person name="Chen J."/>
            <person name="Wollam A."/>
            <person name="Pepin K.H."/>
            <person name="Bhonagiri V."/>
            <person name="Zhang X."/>
            <person name="Warren W."/>
            <person name="Mitreva M."/>
            <person name="Mardis E.R."/>
            <person name="Wilson R.K."/>
        </authorList>
    </citation>
    <scope>NUCLEOTIDE SEQUENCE [LARGE SCALE GENOMIC DNA]</scope>
    <source>
        <strain evidence="1 2">ATCC 29099</strain>
    </source>
</reference>
<dbReference type="EMBL" id="AWVJ01000147">
    <property type="protein sequence ID" value="ERK43431.1"/>
    <property type="molecule type" value="Genomic_DNA"/>
</dbReference>
<dbReference type="InterPro" id="IPR038116">
    <property type="entry name" value="TrpR-like_sf"/>
</dbReference>
<dbReference type="Pfam" id="PF01371">
    <property type="entry name" value="Trp_repressor"/>
    <property type="match status" value="1"/>
</dbReference>
<dbReference type="InterPro" id="IPR010921">
    <property type="entry name" value="Trp_repressor/repl_initiator"/>
</dbReference>
<dbReference type="eggNOG" id="COG4496">
    <property type="taxonomic scope" value="Bacteria"/>
</dbReference>
<evidence type="ECO:0000313" key="2">
    <source>
        <dbReference type="Proteomes" id="UP000016608"/>
    </source>
</evidence>
<sequence length="126" mass="14681">MLKFCTEKSKCWKADVIGIWLQKEYKMSKKIRTEAVDHLFEAILCLKDKEECYTFFEDVCTINEILSLSQRFEVAHMLREQKTYLDIAEKTGASTATISRVNRSLNYGNDGYDMVFARMKGQEGEQ</sequence>
<keyword evidence="2" id="KW-1185">Reference proteome</keyword>
<dbReference type="PANTHER" id="PTHR40080">
    <property type="entry name" value="LMO1763 PROTEIN"/>
    <property type="match status" value="1"/>
</dbReference>
<dbReference type="SUPFAM" id="SSF48295">
    <property type="entry name" value="TrpR-like"/>
    <property type="match status" value="1"/>
</dbReference>
<dbReference type="InterPro" id="IPR000831">
    <property type="entry name" value="Trp_repress"/>
</dbReference>
<evidence type="ECO:0000313" key="1">
    <source>
        <dbReference type="EMBL" id="ERK43431.1"/>
    </source>
</evidence>
<dbReference type="AlphaFoldDB" id="U2PGY1"/>